<gene>
    <name evidence="3" type="ORF">FXB40_21630</name>
</gene>
<keyword evidence="4" id="KW-1185">Reference proteome</keyword>
<feature type="region of interest" description="Disordered" evidence="1">
    <location>
        <begin position="773"/>
        <end position="797"/>
    </location>
</feature>
<dbReference type="AlphaFoldDB" id="A0A5D3KN84"/>
<evidence type="ECO:0000313" key="3">
    <source>
        <dbReference type="EMBL" id="TYL93434.1"/>
    </source>
</evidence>
<comment type="caution">
    <text evidence="3">The sequence shown here is derived from an EMBL/GenBank/DDBJ whole genome shotgun (WGS) entry which is preliminary data.</text>
</comment>
<dbReference type="Pfam" id="PF12307">
    <property type="entry name" value="DUF3631"/>
    <property type="match status" value="1"/>
</dbReference>
<dbReference type="EMBL" id="VSSS01000032">
    <property type="protein sequence ID" value="TYL93434.1"/>
    <property type="molecule type" value="Genomic_DNA"/>
</dbReference>
<evidence type="ECO:0000256" key="1">
    <source>
        <dbReference type="SAM" id="MobiDB-lite"/>
    </source>
</evidence>
<dbReference type="Gene3D" id="3.40.1360.10">
    <property type="match status" value="1"/>
</dbReference>
<dbReference type="CDD" id="cd01029">
    <property type="entry name" value="TOPRIM_primases"/>
    <property type="match status" value="1"/>
</dbReference>
<dbReference type="Proteomes" id="UP000324758">
    <property type="component" value="Unassembled WGS sequence"/>
</dbReference>
<accession>A0A5D3KN84</accession>
<dbReference type="OrthoDB" id="5959484at2"/>
<sequence>MTASLPTIHKIAELLGGEVSGNQVSAPGPGHSADDLSLSVLLDANAPEGFVIHSFADDDAIACRDYVRDRLGLPPFEATKKKANGKWSPPLAEFVYRNERGEPYLLVRKHLDGDGRKQFPQFHWNGTQWLKDKPVGPKIPYRLPELLAAPTAVVYFCEGEKDADALANQACLVATTMSEGASAKWARELTPYFKDRRVVILPDADAPGRKHGQKVAKGLYDVAASIKIVDLYPDRSDGHDVSDWLKHDAVAAKLFKAVEAAPEWQLEAASEPSATATAEDAALLAELAALPPFDYAKRRKRAATKLGISVSDLDRFVAEQRAEMAIEGMEMLYDHWQVLPWDEAVEGKLLFRALSECIRRYVILTEPQATTVALWVVYSWLHEHERFATHSPVLLVRSAEKDSGKTTLLGIITFLTRRALNSVEISGAALFRSIAKWAPTFVIDEGDDVLVDNGDLRSVVNSGWTRGQTVIRCHHDTHEPESFSTFAPKVLGMKGDKLPDTTLSRALAIDMKPKLAGEWIADFDHLDNETFARLRRQILRWAADNAEALASRQPEIPQDFHNRRRANWRPLLAIAEQMEMKQAGWDAALAIEQRQITADPSTGIQLLTAIRFIFDEMVAGRLVLGQADKDRLMTVRLIQELIDIPESPWATYGKNEKPITAAQVTKLLKPYGIKSGSVRIPKEGETTPKGYLRAWFEDAFKRYLPPATEAETRSDFSAAQSRGGLPDTPDTTLITKDFSSKSNPTQAPFVAGPNSSQPVEYIDRVGCVGFEGRFSGTGRKERSPSTEDNQPDDIPTDRTCVQCRGEIDGTERLVAVSGRAVWLHAVCERFWLKQP</sequence>
<dbReference type="InterPro" id="IPR022081">
    <property type="entry name" value="DUF3631"/>
</dbReference>
<evidence type="ECO:0000259" key="2">
    <source>
        <dbReference type="Pfam" id="PF12307"/>
    </source>
</evidence>
<proteinExistence type="predicted"/>
<dbReference type="InterPro" id="IPR034154">
    <property type="entry name" value="TOPRIM_DnaG/twinkle"/>
</dbReference>
<organism evidence="3 4">
    <name type="scientific">Bradyrhizobium rifense</name>
    <dbReference type="NCBI Taxonomy" id="515499"/>
    <lineage>
        <taxon>Bacteria</taxon>
        <taxon>Pseudomonadati</taxon>
        <taxon>Pseudomonadota</taxon>
        <taxon>Alphaproteobacteria</taxon>
        <taxon>Hyphomicrobiales</taxon>
        <taxon>Nitrobacteraceae</taxon>
        <taxon>Bradyrhizobium</taxon>
    </lineage>
</organism>
<feature type="domain" description="DUF3631" evidence="2">
    <location>
        <begin position="511"/>
        <end position="703"/>
    </location>
</feature>
<reference evidence="3 4" key="1">
    <citation type="submission" date="2019-08" db="EMBL/GenBank/DDBJ databases">
        <title>Bradyrhizobium hipponensis sp. nov., a rhizobium isolated from a Lupinus angustifolius root nodule in Tunisia.</title>
        <authorList>
            <person name="Off K."/>
            <person name="Rejili M."/>
            <person name="Mars M."/>
            <person name="Brachmann A."/>
            <person name="Marin M."/>
        </authorList>
    </citation>
    <scope>NUCLEOTIDE SEQUENCE [LARGE SCALE GENOMIC DNA]</scope>
    <source>
        <strain evidence="3 4">CTAW71</strain>
    </source>
</reference>
<evidence type="ECO:0000313" key="4">
    <source>
        <dbReference type="Proteomes" id="UP000324758"/>
    </source>
</evidence>
<name>A0A5D3KN84_9BRAD</name>
<feature type="region of interest" description="Disordered" evidence="1">
    <location>
        <begin position="710"/>
        <end position="732"/>
    </location>
</feature>
<protein>
    <submittedName>
        <fullName evidence="3">DUF3631 domain-containing protein</fullName>
    </submittedName>
</protein>